<dbReference type="InterPro" id="IPR000244">
    <property type="entry name" value="Ribosomal_bL9"/>
</dbReference>
<dbReference type="HAMAP" id="MF_00503">
    <property type="entry name" value="Ribosomal_bL9"/>
    <property type="match status" value="1"/>
</dbReference>
<evidence type="ECO:0000256" key="1">
    <source>
        <dbReference type="ARBA" id="ARBA00010605"/>
    </source>
</evidence>
<dbReference type="Gene3D" id="3.10.430.100">
    <property type="entry name" value="Ribosomal protein L9, C-terminal domain"/>
    <property type="match status" value="1"/>
</dbReference>
<proteinExistence type="inferred from homology"/>
<dbReference type="InterPro" id="IPR020594">
    <property type="entry name" value="Ribosomal_bL9_bac/chp"/>
</dbReference>
<gene>
    <name evidence="7 10" type="primary">rplI</name>
    <name evidence="10" type="ORF">WMO29_10830</name>
</gene>
<evidence type="ECO:0000256" key="7">
    <source>
        <dbReference type="HAMAP-Rule" id="MF_00503"/>
    </source>
</evidence>
<dbReference type="Pfam" id="PF03948">
    <property type="entry name" value="Ribosomal_L9_C"/>
    <property type="match status" value="1"/>
</dbReference>
<comment type="function">
    <text evidence="7">Binds to the 23S rRNA.</text>
</comment>
<evidence type="ECO:0000259" key="9">
    <source>
        <dbReference type="Pfam" id="PF03948"/>
    </source>
</evidence>
<keyword evidence="5 7" id="KW-0687">Ribonucleoprotein</keyword>
<feature type="domain" description="Large ribosomal subunit protein bL9 C-terminal" evidence="9">
    <location>
        <begin position="63"/>
        <end position="146"/>
    </location>
</feature>
<dbReference type="EMBL" id="JBBMFE010000010">
    <property type="protein sequence ID" value="MEQ2472975.1"/>
    <property type="molecule type" value="Genomic_DNA"/>
</dbReference>
<dbReference type="InterPro" id="IPR036935">
    <property type="entry name" value="Ribosomal_bL9_N_sf"/>
</dbReference>
<keyword evidence="2 7" id="KW-0699">rRNA-binding</keyword>
<dbReference type="InterPro" id="IPR020070">
    <property type="entry name" value="Ribosomal_bL9_N"/>
</dbReference>
<protein>
    <recommendedName>
        <fullName evidence="6 7">Large ribosomal subunit protein bL9</fullName>
    </recommendedName>
</protein>
<keyword evidence="11" id="KW-1185">Reference proteome</keyword>
<dbReference type="GO" id="GO:0005840">
    <property type="term" value="C:ribosome"/>
    <property type="evidence" value="ECO:0007669"/>
    <property type="project" value="UniProtKB-KW"/>
</dbReference>
<comment type="caution">
    <text evidence="10">The sequence shown here is derived from an EMBL/GenBank/DDBJ whole genome shotgun (WGS) entry which is preliminary data.</text>
</comment>
<feature type="domain" description="Ribosomal protein L9" evidence="8">
    <location>
        <begin position="1"/>
        <end position="47"/>
    </location>
</feature>
<dbReference type="NCBIfam" id="TIGR00158">
    <property type="entry name" value="L9"/>
    <property type="match status" value="1"/>
</dbReference>
<comment type="similarity">
    <text evidence="1 7">Belongs to the bacterial ribosomal protein bL9 family.</text>
</comment>
<dbReference type="InterPro" id="IPR036791">
    <property type="entry name" value="Ribosomal_bL9_C_sf"/>
</dbReference>
<evidence type="ECO:0000256" key="3">
    <source>
        <dbReference type="ARBA" id="ARBA00022884"/>
    </source>
</evidence>
<dbReference type="Proteomes" id="UP001438008">
    <property type="component" value="Unassembled WGS sequence"/>
</dbReference>
<accession>A0ABV1FIU7</accession>
<sequence length="148" mass="16240">MKVILIEDVKSLGKKGQLVDVNDGYARNFILAKKLGLEATPKNLNDLKLKKANDEKVAKEIYEEAKAFGERLKEMEVNVTIKTGEGGKIFGSVSSKEIAEAAKAQLGIELDKKKMVLPSPIKVLGTTMVPIKLHPKVISELKVNVREA</sequence>
<reference evidence="10 11" key="1">
    <citation type="submission" date="2024-03" db="EMBL/GenBank/DDBJ databases">
        <title>Human intestinal bacterial collection.</title>
        <authorList>
            <person name="Pauvert C."/>
            <person name="Hitch T.C.A."/>
            <person name="Clavel T."/>
        </authorList>
    </citation>
    <scope>NUCLEOTIDE SEQUENCE [LARGE SCALE GENOMIC DNA]</scope>
    <source>
        <strain evidence="10 11">CLA-AA-H132</strain>
    </source>
</reference>
<dbReference type="RefSeq" id="WP_349164780.1">
    <property type="nucleotide sequence ID" value="NZ_JBBMFE010000010.1"/>
</dbReference>
<evidence type="ECO:0000256" key="4">
    <source>
        <dbReference type="ARBA" id="ARBA00022980"/>
    </source>
</evidence>
<dbReference type="InterPro" id="IPR009027">
    <property type="entry name" value="Ribosomal_bL9/RNase_H1_N"/>
</dbReference>
<keyword evidence="3 7" id="KW-0694">RNA-binding</keyword>
<dbReference type="SUPFAM" id="SSF55653">
    <property type="entry name" value="Ribosomal protein L9 C-domain"/>
    <property type="match status" value="1"/>
</dbReference>
<evidence type="ECO:0000259" key="8">
    <source>
        <dbReference type="Pfam" id="PF01281"/>
    </source>
</evidence>
<name>A0ABV1FIU7_9FIRM</name>
<dbReference type="Pfam" id="PF01281">
    <property type="entry name" value="Ribosomal_L9_N"/>
    <property type="match status" value="1"/>
</dbReference>
<dbReference type="PANTHER" id="PTHR21368">
    <property type="entry name" value="50S RIBOSOMAL PROTEIN L9"/>
    <property type="match status" value="1"/>
</dbReference>
<dbReference type="SUPFAM" id="SSF55658">
    <property type="entry name" value="L9 N-domain-like"/>
    <property type="match status" value="1"/>
</dbReference>
<evidence type="ECO:0000256" key="6">
    <source>
        <dbReference type="ARBA" id="ARBA00035292"/>
    </source>
</evidence>
<keyword evidence="4 7" id="KW-0689">Ribosomal protein</keyword>
<evidence type="ECO:0000313" key="10">
    <source>
        <dbReference type="EMBL" id="MEQ2472975.1"/>
    </source>
</evidence>
<dbReference type="Gene3D" id="3.40.5.10">
    <property type="entry name" value="Ribosomal protein L9, N-terminal domain"/>
    <property type="match status" value="1"/>
</dbReference>
<dbReference type="InterPro" id="IPR020069">
    <property type="entry name" value="Ribosomal_bL9_C"/>
</dbReference>
<evidence type="ECO:0000256" key="5">
    <source>
        <dbReference type="ARBA" id="ARBA00023274"/>
    </source>
</evidence>
<evidence type="ECO:0000256" key="2">
    <source>
        <dbReference type="ARBA" id="ARBA00022730"/>
    </source>
</evidence>
<evidence type="ECO:0000313" key="11">
    <source>
        <dbReference type="Proteomes" id="UP001438008"/>
    </source>
</evidence>
<organism evidence="10 11">
    <name type="scientific">Laedolimicola intestinihominis</name>
    <dbReference type="NCBI Taxonomy" id="3133166"/>
    <lineage>
        <taxon>Bacteria</taxon>
        <taxon>Bacillati</taxon>
        <taxon>Bacillota</taxon>
        <taxon>Clostridia</taxon>
        <taxon>Lachnospirales</taxon>
        <taxon>Lachnospiraceae</taxon>
        <taxon>Laedolimicola</taxon>
    </lineage>
</organism>